<keyword evidence="2" id="KW-1185">Reference proteome</keyword>
<evidence type="ECO:0000313" key="2">
    <source>
        <dbReference type="Proteomes" id="UP001597380"/>
    </source>
</evidence>
<dbReference type="Proteomes" id="UP001597380">
    <property type="component" value="Unassembled WGS sequence"/>
</dbReference>
<reference evidence="2" key="1">
    <citation type="journal article" date="2019" name="Int. J. Syst. Evol. Microbiol.">
        <title>The Global Catalogue of Microorganisms (GCM) 10K type strain sequencing project: providing services to taxonomists for standard genome sequencing and annotation.</title>
        <authorList>
            <consortium name="The Broad Institute Genomics Platform"/>
            <consortium name="The Broad Institute Genome Sequencing Center for Infectious Disease"/>
            <person name="Wu L."/>
            <person name="Ma J."/>
        </authorList>
    </citation>
    <scope>NUCLEOTIDE SEQUENCE [LARGE SCALE GENOMIC DNA]</scope>
    <source>
        <strain evidence="2">CGMCC 1.10992</strain>
    </source>
</reference>
<protein>
    <submittedName>
        <fullName evidence="1">Uncharacterized protein</fullName>
    </submittedName>
</protein>
<dbReference type="EMBL" id="JBHUHT010000009">
    <property type="protein sequence ID" value="MFD2095756.1"/>
    <property type="molecule type" value="Genomic_DNA"/>
</dbReference>
<organism evidence="1 2">
    <name type="scientific">Corallincola platygyrae</name>
    <dbReference type="NCBI Taxonomy" id="1193278"/>
    <lineage>
        <taxon>Bacteria</taxon>
        <taxon>Pseudomonadati</taxon>
        <taxon>Pseudomonadota</taxon>
        <taxon>Gammaproteobacteria</taxon>
        <taxon>Alteromonadales</taxon>
        <taxon>Psychromonadaceae</taxon>
        <taxon>Corallincola</taxon>
    </lineage>
</organism>
<accession>A0ABW4XMP3</accession>
<evidence type="ECO:0000313" key="1">
    <source>
        <dbReference type="EMBL" id="MFD2095756.1"/>
    </source>
</evidence>
<proteinExistence type="predicted"/>
<sequence length="43" mass="5132">MSKAKRSSFRILNHHLTNCLQRGEEQRQAVIANLLQRKRTNRQ</sequence>
<name>A0ABW4XMP3_9GAMM</name>
<gene>
    <name evidence="1" type="ORF">ACFSJ3_07145</name>
</gene>
<comment type="caution">
    <text evidence="1">The sequence shown here is derived from an EMBL/GenBank/DDBJ whole genome shotgun (WGS) entry which is preliminary data.</text>
</comment>
<dbReference type="RefSeq" id="WP_345340174.1">
    <property type="nucleotide sequence ID" value="NZ_BAABLI010000014.1"/>
</dbReference>